<gene>
    <name evidence="6" type="ORF">FHS39_001421</name>
</gene>
<keyword evidence="7" id="KW-1185">Reference proteome</keyword>
<feature type="signal peptide" evidence="5">
    <location>
        <begin position="1"/>
        <end position="29"/>
    </location>
</feature>
<keyword evidence="2 5" id="KW-0732">Signal</keyword>
<evidence type="ECO:0000256" key="2">
    <source>
        <dbReference type="ARBA" id="ARBA00022729"/>
    </source>
</evidence>
<evidence type="ECO:0000256" key="3">
    <source>
        <dbReference type="ARBA" id="ARBA00023008"/>
    </source>
</evidence>
<dbReference type="GO" id="GO:0042438">
    <property type="term" value="P:melanin biosynthetic process"/>
    <property type="evidence" value="ECO:0007669"/>
    <property type="project" value="InterPro"/>
</dbReference>
<dbReference type="InterPro" id="IPR023199">
    <property type="entry name" value="GriE/MELC1_sf"/>
</dbReference>
<keyword evidence="3" id="KW-0186">Copper</keyword>
<evidence type="ECO:0000256" key="1">
    <source>
        <dbReference type="ARBA" id="ARBA00009871"/>
    </source>
</evidence>
<dbReference type="Gene3D" id="3.30.1880.10">
    <property type="entry name" value="protein ne1242 domain like"/>
    <property type="match status" value="1"/>
</dbReference>
<evidence type="ECO:0000256" key="5">
    <source>
        <dbReference type="SAM" id="SignalP"/>
    </source>
</evidence>
<accession>A0A7W7LLE5</accession>
<feature type="region of interest" description="Disordered" evidence="4">
    <location>
        <begin position="36"/>
        <end position="65"/>
    </location>
</feature>
<feature type="chain" id="PRO_5030811702" evidence="5">
    <location>
        <begin position="30"/>
        <end position="140"/>
    </location>
</feature>
<dbReference type="Pfam" id="PF06236">
    <property type="entry name" value="MelC1"/>
    <property type="match status" value="1"/>
</dbReference>
<comment type="similarity">
    <text evidence="1">Belongs to the melC1 family.</text>
</comment>
<organism evidence="6 7">
    <name type="scientific">Streptomyces olivoverticillatus</name>
    <dbReference type="NCBI Taxonomy" id="66427"/>
    <lineage>
        <taxon>Bacteria</taxon>
        <taxon>Bacillati</taxon>
        <taxon>Actinomycetota</taxon>
        <taxon>Actinomycetes</taxon>
        <taxon>Kitasatosporales</taxon>
        <taxon>Streptomycetaceae</taxon>
        <taxon>Streptomyces</taxon>
    </lineage>
</organism>
<feature type="compositionally biased region" description="Basic and acidic residues" evidence="4">
    <location>
        <begin position="41"/>
        <end position="54"/>
    </location>
</feature>
<dbReference type="RefSeq" id="WP_045933526.1">
    <property type="nucleotide sequence ID" value="NZ_JACHJH010000002.1"/>
</dbReference>
<evidence type="ECO:0000256" key="4">
    <source>
        <dbReference type="SAM" id="MobiDB-lite"/>
    </source>
</evidence>
<evidence type="ECO:0000313" key="7">
    <source>
        <dbReference type="Proteomes" id="UP000556084"/>
    </source>
</evidence>
<dbReference type="GO" id="GO:0005507">
    <property type="term" value="F:copper ion binding"/>
    <property type="evidence" value="ECO:0007669"/>
    <property type="project" value="InterPro"/>
</dbReference>
<dbReference type="InterPro" id="IPR010928">
    <property type="entry name" value="MelC1"/>
</dbReference>
<sequence length="140" mass="14350">MSSNLTRRSVLRGTAVAVAGAALAVPAAAAVANSAAPAMDHSGHEGHEGHDGHSGHGPQPFDETYQGRHIVGQPAMGGHMAHHGGFAVTIDGKELHVMQNADGTWISVVNHYQTFADPLALTRAAVDKLRGAALVPIATA</sequence>
<dbReference type="InterPro" id="IPR006311">
    <property type="entry name" value="TAT_signal"/>
</dbReference>
<name>A0A7W7LLE5_9ACTN</name>
<reference evidence="6 7" key="1">
    <citation type="submission" date="2020-08" db="EMBL/GenBank/DDBJ databases">
        <title>Genomic Encyclopedia of Type Strains, Phase III (KMG-III): the genomes of soil and plant-associated and newly described type strains.</title>
        <authorList>
            <person name="Whitman W."/>
        </authorList>
    </citation>
    <scope>NUCLEOTIDE SEQUENCE [LARGE SCALE GENOMIC DNA]</scope>
    <source>
        <strain evidence="6 7">CECT 3266</strain>
    </source>
</reference>
<dbReference type="PROSITE" id="PS51318">
    <property type="entry name" value="TAT"/>
    <property type="match status" value="1"/>
</dbReference>
<comment type="caution">
    <text evidence="6">The sequence shown here is derived from an EMBL/GenBank/DDBJ whole genome shotgun (WGS) entry which is preliminary data.</text>
</comment>
<dbReference type="EMBL" id="JACHJH010000002">
    <property type="protein sequence ID" value="MBB4892410.1"/>
    <property type="molecule type" value="Genomic_DNA"/>
</dbReference>
<dbReference type="NCBIfam" id="NF047833">
    <property type="entry name" value="TyroCdyMelC1"/>
    <property type="match status" value="1"/>
</dbReference>
<protein>
    <submittedName>
        <fullName evidence="6">Spy/CpxP family protein refolding chaperone</fullName>
    </submittedName>
</protein>
<dbReference type="Proteomes" id="UP000556084">
    <property type="component" value="Unassembled WGS sequence"/>
</dbReference>
<dbReference type="AlphaFoldDB" id="A0A7W7LLE5"/>
<proteinExistence type="inferred from homology"/>
<evidence type="ECO:0000313" key="6">
    <source>
        <dbReference type="EMBL" id="MBB4892410.1"/>
    </source>
</evidence>